<sequence length="182" mass="20320">MRENLPVSIEGAVVAACTCMQLSNFDTALEILESRERSSQYCGKDLLEIGVDASVRLGRIQRAQEHLKTMLERQMEPSVRTYSVLLDAHIKQRDFAGLWKILSKVLRKSTPQELSYHTLVKEYIRDGLLGEARATIMEMVSRGVKPERTPIDNLIESYSTSLSLAKDANAQALSEGPTPNAL</sequence>
<dbReference type="Gene3D" id="1.25.40.10">
    <property type="entry name" value="Tetratricopeptide repeat domain"/>
    <property type="match status" value="1"/>
</dbReference>
<protein>
    <recommendedName>
        <fullName evidence="3">Pentacotripeptide-repeat region of PRORP domain-containing protein</fullName>
    </recommendedName>
</protein>
<dbReference type="PANTHER" id="PTHR47934:SF6">
    <property type="entry name" value="MITOCHONDRIAL GROUP I INTRON SPLICING FACTOR CCM1-RELATED"/>
    <property type="match status" value="1"/>
</dbReference>
<dbReference type="NCBIfam" id="TIGR00756">
    <property type="entry name" value="PPR"/>
    <property type="match status" value="1"/>
</dbReference>
<evidence type="ECO:0008006" key="3">
    <source>
        <dbReference type="Google" id="ProtNLM"/>
    </source>
</evidence>
<dbReference type="InterPro" id="IPR002885">
    <property type="entry name" value="PPR_rpt"/>
</dbReference>
<evidence type="ECO:0000256" key="1">
    <source>
        <dbReference type="PROSITE-ProRule" id="PRU00708"/>
    </source>
</evidence>
<dbReference type="PANTHER" id="PTHR47934">
    <property type="entry name" value="PENTATRICOPEPTIDE REPEAT-CONTAINING PROTEIN PET309, MITOCHONDRIAL"/>
    <property type="match status" value="1"/>
</dbReference>
<organism evidence="2">
    <name type="scientific">Rhodosorus marinus</name>
    <dbReference type="NCBI Taxonomy" id="101924"/>
    <lineage>
        <taxon>Eukaryota</taxon>
        <taxon>Rhodophyta</taxon>
        <taxon>Stylonematophyceae</taxon>
        <taxon>Stylonematales</taxon>
        <taxon>Stylonemataceae</taxon>
        <taxon>Rhodosorus</taxon>
    </lineage>
</organism>
<dbReference type="EMBL" id="HBEK01025080">
    <property type="protein sequence ID" value="CAD8403774.1"/>
    <property type="molecule type" value="Transcribed_RNA"/>
</dbReference>
<dbReference type="GO" id="GO:0005739">
    <property type="term" value="C:mitochondrion"/>
    <property type="evidence" value="ECO:0007669"/>
    <property type="project" value="TreeGrafter"/>
</dbReference>
<dbReference type="GO" id="GO:0003729">
    <property type="term" value="F:mRNA binding"/>
    <property type="evidence" value="ECO:0007669"/>
    <property type="project" value="TreeGrafter"/>
</dbReference>
<dbReference type="Pfam" id="PF01535">
    <property type="entry name" value="PPR"/>
    <property type="match status" value="1"/>
</dbReference>
<proteinExistence type="predicted"/>
<evidence type="ECO:0000313" key="2">
    <source>
        <dbReference type="EMBL" id="CAD8403774.1"/>
    </source>
</evidence>
<dbReference type="GO" id="GO:0006396">
    <property type="term" value="P:RNA processing"/>
    <property type="evidence" value="ECO:0007669"/>
    <property type="project" value="TreeGrafter"/>
</dbReference>
<gene>
    <name evidence="2" type="ORF">RMAR0315_LOCUS13783</name>
</gene>
<dbReference type="InterPro" id="IPR011990">
    <property type="entry name" value="TPR-like_helical_dom_sf"/>
</dbReference>
<dbReference type="InterPro" id="IPR051114">
    <property type="entry name" value="Mito_RNA_Proc_CCM1"/>
</dbReference>
<dbReference type="AlphaFoldDB" id="A0A7S0BUC3"/>
<dbReference type="PROSITE" id="PS51375">
    <property type="entry name" value="PPR"/>
    <property type="match status" value="1"/>
</dbReference>
<feature type="repeat" description="PPR" evidence="1">
    <location>
        <begin position="112"/>
        <end position="146"/>
    </location>
</feature>
<dbReference type="GO" id="GO:0007005">
    <property type="term" value="P:mitochondrion organization"/>
    <property type="evidence" value="ECO:0007669"/>
    <property type="project" value="TreeGrafter"/>
</dbReference>
<name>A0A7S0BUC3_9RHOD</name>
<reference evidence="2" key="1">
    <citation type="submission" date="2021-01" db="EMBL/GenBank/DDBJ databases">
        <authorList>
            <person name="Corre E."/>
            <person name="Pelletier E."/>
            <person name="Niang G."/>
            <person name="Scheremetjew M."/>
            <person name="Finn R."/>
            <person name="Kale V."/>
            <person name="Holt S."/>
            <person name="Cochrane G."/>
            <person name="Meng A."/>
            <person name="Brown T."/>
            <person name="Cohen L."/>
        </authorList>
    </citation>
    <scope>NUCLEOTIDE SEQUENCE</scope>
    <source>
        <strain evidence="2">UTEX LB 2760</strain>
    </source>
</reference>
<accession>A0A7S0BUC3</accession>